<feature type="domain" description="BioF2-like acetyltransferase" evidence="1">
    <location>
        <begin position="172"/>
        <end position="308"/>
    </location>
</feature>
<dbReference type="Pfam" id="PF13480">
    <property type="entry name" value="Acetyltransf_6"/>
    <property type="match status" value="1"/>
</dbReference>
<organism evidence="2 3">
    <name type="scientific">Candidatus Segetimicrobium genomatis</name>
    <dbReference type="NCBI Taxonomy" id="2569760"/>
    <lineage>
        <taxon>Bacteria</taxon>
        <taxon>Bacillati</taxon>
        <taxon>Candidatus Sysuimicrobiota</taxon>
        <taxon>Candidatus Sysuimicrobiia</taxon>
        <taxon>Candidatus Sysuimicrobiales</taxon>
        <taxon>Candidatus Segetimicrobiaceae</taxon>
        <taxon>Candidatus Segetimicrobium</taxon>
    </lineage>
</organism>
<dbReference type="EMBL" id="VBAL01000153">
    <property type="protein sequence ID" value="TMI98860.1"/>
    <property type="molecule type" value="Genomic_DNA"/>
</dbReference>
<proteinExistence type="predicted"/>
<dbReference type="Proteomes" id="UP000319353">
    <property type="component" value="Unassembled WGS sequence"/>
</dbReference>
<evidence type="ECO:0000313" key="3">
    <source>
        <dbReference type="Proteomes" id="UP000319353"/>
    </source>
</evidence>
<sequence length="309" mass="34953">MSLGEALSLGCDIWSALHARSPAPSPFMTWAWHRSWAEAAERDEVESSRVFVLRSGGGQTEALFPFRVFRARFRRVPIRVLGWAIGDLGCPDHLEVPALPGADLDALVPELERLPWDAVRLDNVGEHSPNVERLCAACERRGWTVRRFPLSRCPYIALPDSWAVYLSGLSANRRHALLRSERMLYGAHRVTLTEYAADRLEEGWRCLLGLHIKRWGAEGHLAMRALTRLHGKFASLLPPRGAVWLASLALDGKPAAAWYGFAVGDTVYFYNGGWDTTFRRRSVGHVLTGMMIRRAIEQRYRVFDFMRGE</sequence>
<name>A0A537KT30_9BACT</name>
<gene>
    <name evidence="2" type="ORF">E6H01_11875</name>
</gene>
<dbReference type="GO" id="GO:0016740">
    <property type="term" value="F:transferase activity"/>
    <property type="evidence" value="ECO:0007669"/>
    <property type="project" value="UniProtKB-KW"/>
</dbReference>
<dbReference type="InterPro" id="IPR016181">
    <property type="entry name" value="Acyl_CoA_acyltransferase"/>
</dbReference>
<protein>
    <submittedName>
        <fullName evidence="2">GNAT family N-acetyltransferase</fullName>
    </submittedName>
</protein>
<feature type="non-terminal residue" evidence="2">
    <location>
        <position position="309"/>
    </location>
</feature>
<dbReference type="SUPFAM" id="SSF55729">
    <property type="entry name" value="Acyl-CoA N-acyltransferases (Nat)"/>
    <property type="match status" value="1"/>
</dbReference>
<dbReference type="Gene3D" id="3.40.630.30">
    <property type="match status" value="1"/>
</dbReference>
<evidence type="ECO:0000313" key="2">
    <source>
        <dbReference type="EMBL" id="TMI98860.1"/>
    </source>
</evidence>
<reference evidence="2 3" key="1">
    <citation type="journal article" date="2019" name="Nat. Microbiol.">
        <title>Mediterranean grassland soil C-N compound turnover is dependent on rainfall and depth, and is mediated by genomically divergent microorganisms.</title>
        <authorList>
            <person name="Diamond S."/>
            <person name="Andeer P.F."/>
            <person name="Li Z."/>
            <person name="Crits-Christoph A."/>
            <person name="Burstein D."/>
            <person name="Anantharaman K."/>
            <person name="Lane K.R."/>
            <person name="Thomas B.C."/>
            <person name="Pan C."/>
            <person name="Northen T.R."/>
            <person name="Banfield J.F."/>
        </authorList>
    </citation>
    <scope>NUCLEOTIDE SEQUENCE [LARGE SCALE GENOMIC DNA]</scope>
    <source>
        <strain evidence="2">NP_4</strain>
    </source>
</reference>
<keyword evidence="2" id="KW-0808">Transferase</keyword>
<dbReference type="InterPro" id="IPR038740">
    <property type="entry name" value="BioF2-like_GNAT_dom"/>
</dbReference>
<comment type="caution">
    <text evidence="2">The sequence shown here is derived from an EMBL/GenBank/DDBJ whole genome shotgun (WGS) entry which is preliminary data.</text>
</comment>
<dbReference type="AlphaFoldDB" id="A0A537KT30"/>
<evidence type="ECO:0000259" key="1">
    <source>
        <dbReference type="Pfam" id="PF13480"/>
    </source>
</evidence>
<accession>A0A537KT30</accession>